<feature type="region of interest" description="Disordered" evidence="1">
    <location>
        <begin position="139"/>
        <end position="221"/>
    </location>
</feature>
<dbReference type="PROSITE" id="PS50020">
    <property type="entry name" value="WW_DOMAIN_2"/>
    <property type="match status" value="1"/>
</dbReference>
<dbReference type="InterPro" id="IPR036020">
    <property type="entry name" value="WW_dom_sf"/>
</dbReference>
<dbReference type="Pfam" id="PF00397">
    <property type="entry name" value="WW"/>
    <property type="match status" value="1"/>
</dbReference>
<keyword evidence="4" id="KW-1185">Reference proteome</keyword>
<dbReference type="PANTHER" id="PTHR21727:SF0">
    <property type="entry name" value="MRNA (2'-O-METHYLADENOSINE-N(6)-)-METHYLTRANSFERASE"/>
    <property type="match status" value="1"/>
</dbReference>
<accession>A0A7M7KZ37</accession>
<feature type="compositionally biased region" description="Low complexity" evidence="1">
    <location>
        <begin position="82"/>
        <end position="95"/>
    </location>
</feature>
<evidence type="ECO:0000313" key="3">
    <source>
        <dbReference type="EnsemblMetazoa" id="XP_022673020"/>
    </source>
</evidence>
<dbReference type="GO" id="GO:0016422">
    <property type="term" value="F:mRNA (2'-O-methyladenosine-N6-)-methyltransferase activity"/>
    <property type="evidence" value="ECO:0007669"/>
    <property type="project" value="InterPro"/>
</dbReference>
<dbReference type="OMA" id="ANENHRS"/>
<proteinExistence type="predicted"/>
<dbReference type="RefSeq" id="XP_022673020.1">
    <property type="nucleotide sequence ID" value="XM_022817285.1"/>
</dbReference>
<feature type="domain" description="WW" evidence="2">
    <location>
        <begin position="110"/>
        <end position="144"/>
    </location>
</feature>
<dbReference type="AlphaFoldDB" id="A0A7M7KZ37"/>
<dbReference type="GO" id="GO:0099122">
    <property type="term" value="F:RNA polymerase II C-terminal domain binding"/>
    <property type="evidence" value="ECO:0007669"/>
    <property type="project" value="InterPro"/>
</dbReference>
<dbReference type="GeneID" id="111255377"/>
<dbReference type="InParanoid" id="A0A7M7KZ37"/>
<feature type="region of interest" description="Disordered" evidence="1">
    <location>
        <begin position="65"/>
        <end position="110"/>
    </location>
</feature>
<dbReference type="InterPro" id="IPR001202">
    <property type="entry name" value="WW_dom"/>
</dbReference>
<dbReference type="Pfam" id="PF12237">
    <property type="entry name" value="PCIF1_WW"/>
    <property type="match status" value="1"/>
</dbReference>
<dbReference type="SUPFAM" id="SSF51045">
    <property type="entry name" value="WW domain"/>
    <property type="match status" value="1"/>
</dbReference>
<dbReference type="PANTHER" id="PTHR21727">
    <property type="entry name" value="PHOSPHORYLATED CTD INTERACTING FACTOR 1"/>
    <property type="match status" value="1"/>
</dbReference>
<dbReference type="EnsemblMetazoa" id="XM_022817285">
    <property type="protein sequence ID" value="XP_022673020"/>
    <property type="gene ID" value="LOC111255377"/>
</dbReference>
<organism evidence="3 4">
    <name type="scientific">Varroa destructor</name>
    <name type="common">Honeybee mite</name>
    <dbReference type="NCBI Taxonomy" id="109461"/>
    <lineage>
        <taxon>Eukaryota</taxon>
        <taxon>Metazoa</taxon>
        <taxon>Ecdysozoa</taxon>
        <taxon>Arthropoda</taxon>
        <taxon>Chelicerata</taxon>
        <taxon>Arachnida</taxon>
        <taxon>Acari</taxon>
        <taxon>Parasitiformes</taxon>
        <taxon>Mesostigmata</taxon>
        <taxon>Gamasina</taxon>
        <taxon>Dermanyssoidea</taxon>
        <taxon>Varroidae</taxon>
        <taxon>Varroa</taxon>
    </lineage>
</organism>
<feature type="compositionally biased region" description="Polar residues" evidence="1">
    <location>
        <begin position="212"/>
        <end position="221"/>
    </location>
</feature>
<dbReference type="InterPro" id="IPR022035">
    <property type="entry name" value="PCIF1_WW"/>
</dbReference>
<dbReference type="InterPro" id="IPR039881">
    <property type="entry name" value="PCIF1-like"/>
</dbReference>
<dbReference type="SMART" id="SM00456">
    <property type="entry name" value="WW"/>
    <property type="match status" value="1"/>
</dbReference>
<evidence type="ECO:0000256" key="1">
    <source>
        <dbReference type="SAM" id="MobiDB-lite"/>
    </source>
</evidence>
<sequence>MMVVTITIIITVQIEMETRSDAQSNIIVCWYVNNVMRGDCWRCRYGGIEPFEIWLPSAGKEATVGHPYLTPPPSERKEPGWSQAHGHQQASGQAAPGSLGQDPAHDLPPELLNQGWRKFFSKRENRFYFFNKVTNESLWEMPPMPGSSSGYDPLTDPLGISGPSSDMPPTPPHQTGSPHHPMPHSHAHPVHPGPHPSPQKRHASLEGESSAKKSSGAQNWLNGPFDLEVGSNIMMVERPPSSLPPPLPEIEVFRAVLLHKLKQQFGEMCHSREGIECPRDCFIRWLVERKTVDRGSEPVFPSQCSPEISQLMYREIMADIPIKLVKPKFPGDARKQLARYAEAAKKMIESRNASPESRKVVKWNVEDAFSWLRRTVNATYDDHAERLNHLRKQCQPHLNQVARTSVESICSKIYSLSSDYAKKIHSKHWQALNAHGIEELTAPLRVTNPKRVHCYPVQLALCYPKSLTPCVEICYDTRESYPATMLKYKGEVTRLGTLYFQKLEQLYRVSCGDDRKFEFFLSRVYSMIKRYHSLFSLGQNVDPQCTVHLLHCSLPSSVMGCLHKHFGVTFEGFSSPLNCYFKQYCSPFADTDGFFGSRGDFLKLQPLCGSIQLHPPDVEELLMDSVRHVEKLLSQSQDPLSFIIFTLSEPLSDSSEQALNLLQSSRYKREQISLSAFEYELRHGFQHMISRADILFKPNFGMDIYFLQNDAGYAHWGPTPERIEALRDSFKLGLDSLREESHIPVMVNPPQPVKKI</sequence>
<evidence type="ECO:0000313" key="4">
    <source>
        <dbReference type="Proteomes" id="UP000594260"/>
    </source>
</evidence>
<reference evidence="3" key="1">
    <citation type="submission" date="2021-01" db="UniProtKB">
        <authorList>
            <consortium name="EnsemblMetazoa"/>
        </authorList>
    </citation>
    <scope>IDENTIFICATION</scope>
</reference>
<dbReference type="Proteomes" id="UP000594260">
    <property type="component" value="Unplaced"/>
</dbReference>
<dbReference type="Gene3D" id="2.20.70.10">
    <property type="match status" value="1"/>
</dbReference>
<protein>
    <recommendedName>
        <fullName evidence="2">WW domain-containing protein</fullName>
    </recommendedName>
</protein>
<dbReference type="GO" id="GO:0005634">
    <property type="term" value="C:nucleus"/>
    <property type="evidence" value="ECO:0007669"/>
    <property type="project" value="TreeGrafter"/>
</dbReference>
<dbReference type="FunCoup" id="A0A7M7KZ37">
    <property type="interactions" value="1636"/>
</dbReference>
<name>A0A7M7KZ37_VARDE</name>
<dbReference type="CDD" id="cd00201">
    <property type="entry name" value="WW"/>
    <property type="match status" value="1"/>
</dbReference>
<dbReference type="FunFam" id="2.20.70.10:FF:000036">
    <property type="entry name" value="Phosphorylated CTD-interacting factor 1"/>
    <property type="match status" value="1"/>
</dbReference>
<dbReference type="OrthoDB" id="193787at2759"/>
<evidence type="ECO:0000259" key="2">
    <source>
        <dbReference type="PROSITE" id="PS50020"/>
    </source>
</evidence>
<dbReference type="KEGG" id="vde:111255377"/>